<keyword evidence="2" id="KW-1185">Reference proteome</keyword>
<evidence type="ECO:0000313" key="2">
    <source>
        <dbReference type="Proteomes" id="UP000317369"/>
    </source>
</evidence>
<name>A0A517YWQ7_9BACT</name>
<dbReference type="KEGG" id="pcor:KS4_27440"/>
<dbReference type="AlphaFoldDB" id="A0A517YWQ7"/>
<accession>A0A517YWQ7</accession>
<evidence type="ECO:0000313" key="1">
    <source>
        <dbReference type="EMBL" id="QDU34673.1"/>
    </source>
</evidence>
<protein>
    <submittedName>
        <fullName evidence="1">Uncharacterized protein</fullName>
    </submittedName>
</protein>
<gene>
    <name evidence="1" type="ORF">KS4_27440</name>
</gene>
<reference evidence="1 2" key="1">
    <citation type="submission" date="2019-02" db="EMBL/GenBank/DDBJ databases">
        <title>Deep-cultivation of Planctomycetes and their phenomic and genomic characterization uncovers novel biology.</title>
        <authorList>
            <person name="Wiegand S."/>
            <person name="Jogler M."/>
            <person name="Boedeker C."/>
            <person name="Pinto D."/>
            <person name="Vollmers J."/>
            <person name="Rivas-Marin E."/>
            <person name="Kohn T."/>
            <person name="Peeters S.H."/>
            <person name="Heuer A."/>
            <person name="Rast P."/>
            <person name="Oberbeckmann S."/>
            <person name="Bunk B."/>
            <person name="Jeske O."/>
            <person name="Meyerdierks A."/>
            <person name="Storesund J.E."/>
            <person name="Kallscheuer N."/>
            <person name="Luecker S."/>
            <person name="Lage O.M."/>
            <person name="Pohl T."/>
            <person name="Merkel B.J."/>
            <person name="Hornburger P."/>
            <person name="Mueller R.-W."/>
            <person name="Bruemmer F."/>
            <person name="Labrenz M."/>
            <person name="Spormann A.M."/>
            <person name="Op den Camp H."/>
            <person name="Overmann J."/>
            <person name="Amann R."/>
            <person name="Jetten M.S.M."/>
            <person name="Mascher T."/>
            <person name="Medema M.H."/>
            <person name="Devos D.P."/>
            <person name="Kaster A.-K."/>
            <person name="Ovreas L."/>
            <person name="Rohde M."/>
            <person name="Galperin M.Y."/>
            <person name="Jogler C."/>
        </authorList>
    </citation>
    <scope>NUCLEOTIDE SEQUENCE [LARGE SCALE GENOMIC DNA]</scope>
    <source>
        <strain evidence="1 2">KS4</strain>
    </source>
</reference>
<sequence length="176" mass="18918">MRGIRDLVFDEGEDIAGRVGDVGHVAAPVLLGGFGDDAIGIKGAEGVAGLIEVFGVKRVAGESADEIGFFGAGHIDGFEDQVNVAGTVDEVALVFTVGNAFEAEGFFVEDARVVEVFDENADAVDAHMGGSSDGVMNNRLRFNAYQRNRGGWLWMRWISAIHLSHITLIDKLYYLI</sequence>
<organism evidence="1 2">
    <name type="scientific">Poriferisphaera corsica</name>
    <dbReference type="NCBI Taxonomy" id="2528020"/>
    <lineage>
        <taxon>Bacteria</taxon>
        <taxon>Pseudomonadati</taxon>
        <taxon>Planctomycetota</taxon>
        <taxon>Phycisphaerae</taxon>
        <taxon>Phycisphaerales</taxon>
        <taxon>Phycisphaeraceae</taxon>
        <taxon>Poriferisphaera</taxon>
    </lineage>
</organism>
<dbReference type="EMBL" id="CP036425">
    <property type="protein sequence ID" value="QDU34673.1"/>
    <property type="molecule type" value="Genomic_DNA"/>
</dbReference>
<dbReference type="Proteomes" id="UP000317369">
    <property type="component" value="Chromosome"/>
</dbReference>
<proteinExistence type="predicted"/>